<feature type="domain" description="NACHT" evidence="1">
    <location>
        <begin position="18"/>
        <end position="99"/>
    </location>
</feature>
<keyword evidence="3" id="KW-1185">Reference proteome</keyword>
<dbReference type="PANTHER" id="PTHR46844:SF1">
    <property type="entry name" value="SLR5058 PROTEIN"/>
    <property type="match status" value="1"/>
</dbReference>
<evidence type="ECO:0000313" key="2">
    <source>
        <dbReference type="EMBL" id="ROT82253.1"/>
    </source>
</evidence>
<dbReference type="OrthoDB" id="120976at2759"/>
<name>A0A3R7NB17_PENVA</name>
<organism evidence="2 3">
    <name type="scientific">Penaeus vannamei</name>
    <name type="common">Whiteleg shrimp</name>
    <name type="synonym">Litopenaeus vannamei</name>
    <dbReference type="NCBI Taxonomy" id="6689"/>
    <lineage>
        <taxon>Eukaryota</taxon>
        <taxon>Metazoa</taxon>
        <taxon>Ecdysozoa</taxon>
        <taxon>Arthropoda</taxon>
        <taxon>Crustacea</taxon>
        <taxon>Multicrustacea</taxon>
        <taxon>Malacostraca</taxon>
        <taxon>Eumalacostraca</taxon>
        <taxon>Eucarida</taxon>
        <taxon>Decapoda</taxon>
        <taxon>Dendrobranchiata</taxon>
        <taxon>Penaeoidea</taxon>
        <taxon>Penaeidae</taxon>
        <taxon>Penaeus</taxon>
    </lineage>
</organism>
<reference evidence="2 3" key="1">
    <citation type="submission" date="2018-04" db="EMBL/GenBank/DDBJ databases">
        <authorList>
            <person name="Zhang X."/>
            <person name="Yuan J."/>
            <person name="Li F."/>
            <person name="Xiang J."/>
        </authorList>
    </citation>
    <scope>NUCLEOTIDE SEQUENCE [LARGE SCALE GENOMIC DNA]</scope>
    <source>
        <tissue evidence="2">Muscle</tissue>
    </source>
</reference>
<dbReference type="Proteomes" id="UP000283509">
    <property type="component" value="Unassembled WGS sequence"/>
</dbReference>
<dbReference type="PANTHER" id="PTHR46844">
    <property type="entry name" value="SLR5058 PROTEIN"/>
    <property type="match status" value="1"/>
</dbReference>
<proteinExistence type="predicted"/>
<dbReference type="AlphaFoldDB" id="A0A3R7NB17"/>
<dbReference type="Pfam" id="PF05729">
    <property type="entry name" value="NACHT"/>
    <property type="match status" value="1"/>
</dbReference>
<accession>A0A3R7NB17</accession>
<comment type="caution">
    <text evidence="2">The sequence shown here is derived from an EMBL/GenBank/DDBJ whole genome shotgun (WGS) entry which is preliminary data.</text>
</comment>
<dbReference type="EMBL" id="QCYY01000853">
    <property type="protein sequence ID" value="ROT82253.1"/>
    <property type="molecule type" value="Genomic_DNA"/>
</dbReference>
<gene>
    <name evidence="2" type="ORF">C7M84_024582</name>
</gene>
<evidence type="ECO:0000259" key="1">
    <source>
        <dbReference type="Pfam" id="PF05729"/>
    </source>
</evidence>
<reference evidence="2 3" key="2">
    <citation type="submission" date="2019-01" db="EMBL/GenBank/DDBJ databases">
        <title>The decoding of complex shrimp genome reveals the adaptation for benthos swimmer, frequently molting mechanism and breeding impact on genome.</title>
        <authorList>
            <person name="Sun Y."/>
            <person name="Gao Y."/>
            <person name="Yu Y."/>
        </authorList>
    </citation>
    <scope>NUCLEOTIDE SEQUENCE [LARGE SCALE GENOMIC DNA]</scope>
    <source>
        <tissue evidence="2">Muscle</tissue>
    </source>
</reference>
<protein>
    <recommendedName>
        <fullName evidence="1">NACHT domain-containing protein</fullName>
    </recommendedName>
</protein>
<sequence length="695" mass="79724">MPDIAKKFRTEDMVSCVLACKVLVIVDGVDEMTSSSRTLLEEILSLVNTADITVFITTRPEAVDDFSKMMPLNINTMHVKIKGIPEGKREEFALKYHSEMERTGQGSLDTSGLVKYLRKTGVHLKEHWRLPLHLAMAVILWVVCPDAINSVTTATELFIETENLRDEKLCERVKKNEQYKCLPVKEIKEKIEIFRSSLYKIALYGQRESDIILTNNSLEIFEKLCKFLSLPESEVMGAFFVKKITWNNTGMQTQYSFAHKGTQDFYSALHVVNVLHGKEYPESLEQMQNCLETSWQKILTLKKKSILNILKDVYRSNPEDFNLKKFQNVLVHLTGLVDNGGEICRKEILSEIVKLLRRSGVDDEQAWLDILSDIKINDAINKEVSKYVPDIMNLNGHIEVTDSRVATYAKMVLHAKPTRVTISIDSDPVQVPCLQDLMEALYYITCDTELYFYHDFLHPSSDTLGVDSPLPQLFKVSRVTKFMGHIDQALLRKLPHDLRVVCAAAVDERHFQTLLSRLTALPNLEWVWIHSREDLDTKVNPPLAGINKVIYNSSYNRLIVKKLTRHPLELGRLEKLLELIDSKYSQESRKAFRCDVEMQLLWDFQQPGAYYKTTDWAFQRLFLRCKVTSFKGCLGSDSLASLPSTVRKLRISIFDDSHYKSIEPSLSTLLKTHPNLFRLCIEKGRAEEATTSTLE</sequence>
<evidence type="ECO:0000313" key="3">
    <source>
        <dbReference type="Proteomes" id="UP000283509"/>
    </source>
</evidence>
<dbReference type="Gene3D" id="3.40.50.300">
    <property type="entry name" value="P-loop containing nucleotide triphosphate hydrolases"/>
    <property type="match status" value="1"/>
</dbReference>
<dbReference type="InterPro" id="IPR027417">
    <property type="entry name" value="P-loop_NTPase"/>
</dbReference>
<dbReference type="InterPro" id="IPR007111">
    <property type="entry name" value="NACHT_NTPase"/>
</dbReference>